<dbReference type="AlphaFoldDB" id="A0A4U8YTU3"/>
<protein>
    <submittedName>
        <fullName evidence="1">Uncharacterized protein</fullName>
    </submittedName>
</protein>
<evidence type="ECO:0000313" key="2">
    <source>
        <dbReference type="Proteomes" id="UP000507962"/>
    </source>
</evidence>
<gene>
    <name evidence="1" type="ORF">MSL71_50810</name>
</gene>
<reference evidence="1 2" key="1">
    <citation type="submission" date="2019-03" db="EMBL/GenBank/DDBJ databases">
        <authorList>
            <person name="Nijsse B."/>
        </authorList>
    </citation>
    <scope>NUCLEOTIDE SEQUENCE [LARGE SCALE GENOMIC DNA]</scope>
    <source>
        <strain evidence="1">Desulfoluna butyratoxydans MSL71</strain>
    </source>
</reference>
<evidence type="ECO:0000313" key="1">
    <source>
        <dbReference type="EMBL" id="VFQ47381.1"/>
    </source>
</evidence>
<dbReference type="RefSeq" id="WP_180147086.1">
    <property type="nucleotide sequence ID" value="NZ_CAADHO010000016.1"/>
</dbReference>
<keyword evidence="2" id="KW-1185">Reference proteome</keyword>
<accession>A0A4U8YTU3</accession>
<dbReference type="Proteomes" id="UP000507962">
    <property type="component" value="Unassembled WGS sequence"/>
</dbReference>
<name>A0A4U8YTU3_9BACT</name>
<dbReference type="EMBL" id="CAADHO010000016">
    <property type="protein sequence ID" value="VFQ47381.1"/>
    <property type="molecule type" value="Genomic_DNA"/>
</dbReference>
<sequence>MLNPSERKHFATTMIGIGQNYGVQLEPHFLEFMLKALGNYTMAQIEAAALQIVRTRKYTTMPTIADFVEAIEGSADDKASVQALLVWDAIRRHGVYACPVFEDPVTNRVVSQLGWKSICATPDSDRSWFLRNMAAAYKAHRKCDEVKIISGPSAVGGLIQGMVKTIGTNTPTAMHG</sequence>
<organism evidence="1 2">
    <name type="scientific">Desulfoluna butyratoxydans</name>
    <dbReference type="NCBI Taxonomy" id="231438"/>
    <lineage>
        <taxon>Bacteria</taxon>
        <taxon>Pseudomonadati</taxon>
        <taxon>Thermodesulfobacteriota</taxon>
        <taxon>Desulfobacteria</taxon>
        <taxon>Desulfobacterales</taxon>
        <taxon>Desulfolunaceae</taxon>
        <taxon>Desulfoluna</taxon>
    </lineage>
</organism>
<proteinExistence type="predicted"/>